<dbReference type="EMBL" id="JN129995">
    <property type="protein sequence ID" value="AEX33168.1"/>
    <property type="molecule type" value="mRNA"/>
</dbReference>
<dbReference type="AlphaFoldDB" id="H2CSN6"/>
<keyword evidence="1" id="KW-0732">Signal</keyword>
<accession>H2CSN6</accession>
<dbReference type="SMART" id="SM00708">
    <property type="entry name" value="PhBP"/>
    <property type="match status" value="1"/>
</dbReference>
<protein>
    <submittedName>
        <fullName evidence="2">OBP12 protein</fullName>
    </submittedName>
</protein>
<organism evidence="2">
    <name type="scientific">Locusta migratoria</name>
    <name type="common">Migratory locust</name>
    <dbReference type="NCBI Taxonomy" id="7004"/>
    <lineage>
        <taxon>Eukaryota</taxon>
        <taxon>Metazoa</taxon>
        <taxon>Ecdysozoa</taxon>
        <taxon>Arthropoda</taxon>
        <taxon>Hexapoda</taxon>
        <taxon>Insecta</taxon>
        <taxon>Pterygota</taxon>
        <taxon>Neoptera</taxon>
        <taxon>Polyneoptera</taxon>
        <taxon>Orthoptera</taxon>
        <taxon>Caelifera</taxon>
        <taxon>Acrididea</taxon>
        <taxon>Acridomorpha</taxon>
        <taxon>Acridoidea</taxon>
        <taxon>Acrididae</taxon>
        <taxon>Oedipodinae</taxon>
        <taxon>Locusta</taxon>
    </lineage>
</organism>
<feature type="signal peptide" evidence="1">
    <location>
        <begin position="1"/>
        <end position="18"/>
    </location>
</feature>
<proteinExistence type="evidence at transcript level"/>
<dbReference type="CDD" id="cd23992">
    <property type="entry name" value="PBP_GOBP"/>
    <property type="match status" value="1"/>
</dbReference>
<evidence type="ECO:0000256" key="1">
    <source>
        <dbReference type="SAM" id="SignalP"/>
    </source>
</evidence>
<dbReference type="GO" id="GO:0005549">
    <property type="term" value="F:odorant binding"/>
    <property type="evidence" value="ECO:0007669"/>
    <property type="project" value="InterPro"/>
</dbReference>
<dbReference type="SMR" id="H2CSN6"/>
<dbReference type="Gene3D" id="1.10.238.20">
    <property type="entry name" value="Pheromone/general odorant binding protein domain"/>
    <property type="match status" value="1"/>
</dbReference>
<reference evidence="2" key="1">
    <citation type="submission" date="2011-06" db="EMBL/GenBank/DDBJ databases">
        <title>Identification and characterization of novel odorant-binding proteins (OBPs) in locust transcriptomes of two phases.</title>
        <authorList>
            <person name="Guo W."/>
            <person name="Wang X."/>
            <person name="Kang L."/>
        </authorList>
    </citation>
    <scope>NUCLEOTIDE SEQUENCE</scope>
</reference>
<dbReference type="InterPro" id="IPR006170">
    <property type="entry name" value="PBP/GOBP"/>
</dbReference>
<gene>
    <name evidence="2" type="primary">OBP12</name>
</gene>
<name>H2CSN6_LOCMI</name>
<feature type="chain" id="PRO_5003560619" evidence="1">
    <location>
        <begin position="19"/>
        <end position="157"/>
    </location>
</feature>
<feature type="non-terminal residue" evidence="2">
    <location>
        <position position="1"/>
    </location>
</feature>
<dbReference type="Pfam" id="PF01395">
    <property type="entry name" value="PBP_GOBP"/>
    <property type="match status" value="1"/>
</dbReference>
<dbReference type="SUPFAM" id="SSF47565">
    <property type="entry name" value="Insect pheromone/odorant-binding proteins"/>
    <property type="match status" value="1"/>
</dbReference>
<evidence type="ECO:0000313" key="2">
    <source>
        <dbReference type="EMBL" id="AEX33168.1"/>
    </source>
</evidence>
<dbReference type="InterPro" id="IPR036728">
    <property type="entry name" value="PBP_GOBP_sf"/>
</dbReference>
<sequence>AVILTAASTLWFAAAAFAAMVTTEIPTEDILQRVQVCNKTYPVSQEMLRSLASTGGLLSDESDVNTRCYLECYERLGGTVNKDGKFNPEKAVTLLVSYYPKIAELGVDSVTEILKNCNSKSGTGQCMTSYLIRNCFIAGLNAKSPHTSVFDTSSSHI</sequence>